<organism evidence="1 2">
    <name type="scientific">Paenibacillus nasutitermitis</name>
    <dbReference type="NCBI Taxonomy" id="1652958"/>
    <lineage>
        <taxon>Bacteria</taxon>
        <taxon>Bacillati</taxon>
        <taxon>Bacillota</taxon>
        <taxon>Bacilli</taxon>
        <taxon>Bacillales</taxon>
        <taxon>Paenibacillaceae</taxon>
        <taxon>Paenibacillus</taxon>
    </lineage>
</organism>
<evidence type="ECO:0000313" key="1">
    <source>
        <dbReference type="EMBL" id="GGD68931.1"/>
    </source>
</evidence>
<keyword evidence="2" id="KW-1185">Reference proteome</keyword>
<dbReference type="EMBL" id="BMHP01000002">
    <property type="protein sequence ID" value="GGD68931.1"/>
    <property type="molecule type" value="Genomic_DNA"/>
</dbReference>
<protein>
    <recommendedName>
        <fullName evidence="3">Tetratricopeptide repeat protein</fullName>
    </recommendedName>
</protein>
<reference evidence="1" key="1">
    <citation type="journal article" date="2014" name="Int. J. Syst. Evol. Microbiol.">
        <title>Complete genome sequence of Corynebacterium casei LMG S-19264T (=DSM 44701T), isolated from a smear-ripened cheese.</title>
        <authorList>
            <consortium name="US DOE Joint Genome Institute (JGI-PGF)"/>
            <person name="Walter F."/>
            <person name="Albersmeier A."/>
            <person name="Kalinowski J."/>
            <person name="Ruckert C."/>
        </authorList>
    </citation>
    <scope>NUCLEOTIDE SEQUENCE</scope>
    <source>
        <strain evidence="1">CGMCC 1.15178</strain>
    </source>
</reference>
<dbReference type="SUPFAM" id="SSF48452">
    <property type="entry name" value="TPR-like"/>
    <property type="match status" value="1"/>
</dbReference>
<dbReference type="SMART" id="SM00028">
    <property type="entry name" value="TPR"/>
    <property type="match status" value="3"/>
</dbReference>
<dbReference type="InterPro" id="IPR019734">
    <property type="entry name" value="TPR_rpt"/>
</dbReference>
<comment type="caution">
    <text evidence="1">The sequence shown here is derived from an EMBL/GenBank/DDBJ whole genome shotgun (WGS) entry which is preliminary data.</text>
</comment>
<gene>
    <name evidence="1" type="ORF">GCM10010911_28410</name>
</gene>
<dbReference type="Proteomes" id="UP000612456">
    <property type="component" value="Unassembled WGS sequence"/>
</dbReference>
<evidence type="ECO:0008006" key="3">
    <source>
        <dbReference type="Google" id="ProtNLM"/>
    </source>
</evidence>
<dbReference type="Gene3D" id="1.25.40.10">
    <property type="entry name" value="Tetratricopeptide repeat domain"/>
    <property type="match status" value="1"/>
</dbReference>
<evidence type="ECO:0000313" key="2">
    <source>
        <dbReference type="Proteomes" id="UP000612456"/>
    </source>
</evidence>
<dbReference type="RefSeq" id="WP_188992605.1">
    <property type="nucleotide sequence ID" value="NZ_BMHP01000002.1"/>
</dbReference>
<dbReference type="InterPro" id="IPR011990">
    <property type="entry name" value="TPR-like_helical_dom_sf"/>
</dbReference>
<accession>A0A917DU27</accession>
<reference evidence="1" key="2">
    <citation type="submission" date="2020-09" db="EMBL/GenBank/DDBJ databases">
        <authorList>
            <person name="Sun Q."/>
            <person name="Zhou Y."/>
        </authorList>
    </citation>
    <scope>NUCLEOTIDE SEQUENCE</scope>
    <source>
        <strain evidence="1">CGMCC 1.15178</strain>
    </source>
</reference>
<dbReference type="AlphaFoldDB" id="A0A917DU27"/>
<name>A0A917DU27_9BACL</name>
<proteinExistence type="predicted"/>
<sequence length="276" mass="31036">MARAKNEHNKFTISSEGGMQAMINQVFGTLHETLDDIIIHYPYADAEQKQLLDEKLAVLKQFSDSFIEHWLQFEEKMADFRDMQSGQLQVPAATGASAAVPTQAELECLAEAEKYMLVQHLAPGKAVHAEPESPLSADDPDQTASCEAFIKGQGYFKLFMFKEAAACFMEALLHAPEYNEAKLFLAMSLMHLQEWQEAQRHFQLLIEVTDNAKWRALGLNALGCIQAIRLNLEQAERYFARAHESDPDFPDPVSNIKSCQQHTNGHLSLYFGSGQL</sequence>